<dbReference type="InterPro" id="IPR046960">
    <property type="entry name" value="PPR_At4g14850-like_plant"/>
</dbReference>
<dbReference type="InterPro" id="IPR046848">
    <property type="entry name" value="E_motif"/>
</dbReference>
<dbReference type="AlphaFoldDB" id="A0A059CRT5"/>
<dbReference type="Gene3D" id="1.25.40.10">
    <property type="entry name" value="Tetratricopeptide repeat domain"/>
    <property type="match status" value="3"/>
</dbReference>
<dbReference type="InParanoid" id="A0A059CRT5"/>
<dbReference type="NCBIfam" id="TIGR00756">
    <property type="entry name" value="PPR"/>
    <property type="match status" value="3"/>
</dbReference>
<comment type="similarity">
    <text evidence="2">Belongs to the PPR family. PCMP-E subfamily.</text>
</comment>
<dbReference type="PROSITE" id="PS51375">
    <property type="entry name" value="PPR"/>
    <property type="match status" value="4"/>
</dbReference>
<feature type="repeat" description="PPR" evidence="3">
    <location>
        <begin position="200"/>
        <end position="230"/>
    </location>
</feature>
<reference evidence="4" key="1">
    <citation type="submission" date="2013-07" db="EMBL/GenBank/DDBJ databases">
        <title>The genome of Eucalyptus grandis.</title>
        <authorList>
            <person name="Schmutz J."/>
            <person name="Hayes R."/>
            <person name="Myburg A."/>
            <person name="Tuskan G."/>
            <person name="Grattapaglia D."/>
            <person name="Rokhsar D.S."/>
        </authorList>
    </citation>
    <scope>NUCLEOTIDE SEQUENCE</scope>
    <source>
        <tissue evidence="4">Leaf extractions</tissue>
    </source>
</reference>
<dbReference type="KEGG" id="egr:104437353"/>
<evidence type="ECO:0000256" key="2">
    <source>
        <dbReference type="ARBA" id="ARBA00061659"/>
    </source>
</evidence>
<evidence type="ECO:0000313" key="4">
    <source>
        <dbReference type="EMBL" id="KCW80891.1"/>
    </source>
</evidence>
<evidence type="ECO:0000256" key="1">
    <source>
        <dbReference type="ARBA" id="ARBA00022737"/>
    </source>
</evidence>
<dbReference type="InterPro" id="IPR002885">
    <property type="entry name" value="PPR_rpt"/>
</dbReference>
<dbReference type="Pfam" id="PF01535">
    <property type="entry name" value="PPR"/>
    <property type="match status" value="5"/>
</dbReference>
<accession>A0A059CRT5</accession>
<dbReference type="FunFam" id="1.25.40.10:FF:000348">
    <property type="entry name" value="Pentatricopeptide repeat-containing protein chloroplastic"/>
    <property type="match status" value="1"/>
</dbReference>
<feature type="repeat" description="PPR" evidence="3">
    <location>
        <begin position="169"/>
        <end position="199"/>
    </location>
</feature>
<dbReference type="Pfam" id="PF13041">
    <property type="entry name" value="PPR_2"/>
    <property type="match status" value="1"/>
</dbReference>
<feature type="repeat" description="PPR" evidence="3">
    <location>
        <begin position="71"/>
        <end position="105"/>
    </location>
</feature>
<dbReference type="PANTHER" id="PTHR47926">
    <property type="entry name" value="PENTATRICOPEPTIDE REPEAT-CONTAINING PROTEIN"/>
    <property type="match status" value="1"/>
</dbReference>
<dbReference type="OMA" id="FNWNIMI"/>
<dbReference type="GO" id="GO:0009451">
    <property type="term" value="P:RNA modification"/>
    <property type="evidence" value="ECO:0007669"/>
    <property type="project" value="InterPro"/>
</dbReference>
<dbReference type="PANTHER" id="PTHR47926:SF350">
    <property type="entry name" value="(WILD MALAYSIAN BANANA) HYPOTHETICAL PROTEIN"/>
    <property type="match status" value="1"/>
</dbReference>
<protein>
    <recommendedName>
        <fullName evidence="5">Pentacotripeptide-repeat region of PRORP domain-containing protein</fullName>
    </recommendedName>
</protein>
<gene>
    <name evidence="4" type="ORF">EUGRSUZ_C02259</name>
</gene>
<dbReference type="GO" id="GO:0003723">
    <property type="term" value="F:RNA binding"/>
    <property type="evidence" value="ECO:0007669"/>
    <property type="project" value="InterPro"/>
</dbReference>
<dbReference type="FunFam" id="1.25.40.10:FF:000212">
    <property type="entry name" value="Pentatricopeptide repeat-containing protein At2g03380, mitochondrial"/>
    <property type="match status" value="1"/>
</dbReference>
<dbReference type="eggNOG" id="KOG4197">
    <property type="taxonomic scope" value="Eukaryota"/>
</dbReference>
<evidence type="ECO:0000256" key="3">
    <source>
        <dbReference type="PROSITE-ProRule" id="PRU00708"/>
    </source>
</evidence>
<sequence length="480" mass="52827">MTDRTATFQYLALLRRCSTIAHLKQIHAHTIVSGLARFAYTASKILACSALAPFGNMGYAASVFARIPAPGVFDFNVVMMGFLGDSEPGKAVSVYARMCREGVRPNARTFAALVRACAGFPLLGQVHCGALKFGHDCDVYVVSSLVSVYSKHGAVSAARRLFDQSPVRNVVCWTSLITGYCSSGLVNEARELFDSVPEKNDVSYSAMISGYVRNERFDEAIELFSEVKDRADVKLSGSLLVSVLSACAIVGASEEGKWVHKYIDGNDIDYELELGTALINFYVKCGFVRPAQKVFDQMPLKDVTTWSAMILGFAVNGENETGLHLFYEMENRGPKPNAVTFIGALMACNQKCLINEAWRLFGRMSKVYGIAPTIEHYGCMVDLLARAGQIKEAGMLIKSMTTEPDGAIWASLLNGCMMHGYVELGEKVGRHLIQLEPQHSGRYILLANMYAKMGNWDDVLLLRKTMKENKVVTVSAWSFI</sequence>
<dbReference type="InterPro" id="IPR011990">
    <property type="entry name" value="TPR-like_helical_dom_sf"/>
</dbReference>
<proteinExistence type="inferred from homology"/>
<evidence type="ECO:0008006" key="5">
    <source>
        <dbReference type="Google" id="ProtNLM"/>
    </source>
</evidence>
<dbReference type="OrthoDB" id="1675999at2759"/>
<organism evidence="4">
    <name type="scientific">Eucalyptus grandis</name>
    <name type="common">Flooded gum</name>
    <dbReference type="NCBI Taxonomy" id="71139"/>
    <lineage>
        <taxon>Eukaryota</taxon>
        <taxon>Viridiplantae</taxon>
        <taxon>Streptophyta</taxon>
        <taxon>Embryophyta</taxon>
        <taxon>Tracheophyta</taxon>
        <taxon>Spermatophyta</taxon>
        <taxon>Magnoliopsida</taxon>
        <taxon>eudicotyledons</taxon>
        <taxon>Gunneridae</taxon>
        <taxon>Pentapetalae</taxon>
        <taxon>rosids</taxon>
        <taxon>malvids</taxon>
        <taxon>Myrtales</taxon>
        <taxon>Myrtaceae</taxon>
        <taxon>Myrtoideae</taxon>
        <taxon>Eucalypteae</taxon>
        <taxon>Eucalyptus</taxon>
    </lineage>
</organism>
<feature type="repeat" description="PPR" evidence="3">
    <location>
        <begin position="302"/>
        <end position="336"/>
    </location>
</feature>
<dbReference type="Gramene" id="KCW80891">
    <property type="protein sequence ID" value="KCW80891"/>
    <property type="gene ID" value="EUGRSUZ_C02259"/>
</dbReference>
<name>A0A059CRT5_EUCGR</name>
<dbReference type="Pfam" id="PF12854">
    <property type="entry name" value="PPR_1"/>
    <property type="match status" value="1"/>
</dbReference>
<dbReference type="EMBL" id="KK198755">
    <property type="protein sequence ID" value="KCW80891.1"/>
    <property type="molecule type" value="Genomic_DNA"/>
</dbReference>
<dbReference type="Pfam" id="PF20431">
    <property type="entry name" value="E_motif"/>
    <property type="match status" value="1"/>
</dbReference>
<keyword evidence="1" id="KW-0677">Repeat</keyword>